<gene>
    <name evidence="1" type="ORF">PanWU01x14_260210</name>
</gene>
<protein>
    <submittedName>
        <fullName evidence="1">Uncharacterized protein</fullName>
    </submittedName>
</protein>
<evidence type="ECO:0000313" key="1">
    <source>
        <dbReference type="EMBL" id="PON45316.1"/>
    </source>
</evidence>
<accession>A0A2P5B961</accession>
<proteinExistence type="predicted"/>
<evidence type="ECO:0000313" key="2">
    <source>
        <dbReference type="Proteomes" id="UP000237105"/>
    </source>
</evidence>
<dbReference type="AlphaFoldDB" id="A0A2P5B961"/>
<dbReference type="Proteomes" id="UP000237105">
    <property type="component" value="Unassembled WGS sequence"/>
</dbReference>
<comment type="caution">
    <text evidence="1">The sequence shown here is derived from an EMBL/GenBank/DDBJ whole genome shotgun (WGS) entry which is preliminary data.</text>
</comment>
<keyword evidence="2" id="KW-1185">Reference proteome</keyword>
<name>A0A2P5B961_PARAD</name>
<sequence length="158" mass="18205">MIGEYVELHTIQVTSPNLQGKDHCYKFQIMGGIVPFMWLQLTRSISHNSTILHQETSQIRLRSIGIHHIRLVTVKNSKNRYSGQTLLQPDKSFFTFVIPNKLDVLPGQLRQSSDTIISVTTQNPGQWQKENFTKMENSLIYLKSVKSSSFYKTVHLNK</sequence>
<organism evidence="1 2">
    <name type="scientific">Parasponia andersonii</name>
    <name type="common">Sponia andersonii</name>
    <dbReference type="NCBI Taxonomy" id="3476"/>
    <lineage>
        <taxon>Eukaryota</taxon>
        <taxon>Viridiplantae</taxon>
        <taxon>Streptophyta</taxon>
        <taxon>Embryophyta</taxon>
        <taxon>Tracheophyta</taxon>
        <taxon>Spermatophyta</taxon>
        <taxon>Magnoliopsida</taxon>
        <taxon>eudicotyledons</taxon>
        <taxon>Gunneridae</taxon>
        <taxon>Pentapetalae</taxon>
        <taxon>rosids</taxon>
        <taxon>fabids</taxon>
        <taxon>Rosales</taxon>
        <taxon>Cannabaceae</taxon>
        <taxon>Parasponia</taxon>
    </lineage>
</organism>
<feature type="non-terminal residue" evidence="1">
    <location>
        <position position="158"/>
    </location>
</feature>
<reference evidence="2" key="1">
    <citation type="submission" date="2016-06" db="EMBL/GenBank/DDBJ databases">
        <title>Parallel loss of symbiosis genes in relatives of nitrogen-fixing non-legume Parasponia.</title>
        <authorList>
            <person name="Van Velzen R."/>
            <person name="Holmer R."/>
            <person name="Bu F."/>
            <person name="Rutten L."/>
            <person name="Van Zeijl A."/>
            <person name="Liu W."/>
            <person name="Santuari L."/>
            <person name="Cao Q."/>
            <person name="Sharma T."/>
            <person name="Shen D."/>
            <person name="Roswanjaya Y."/>
            <person name="Wardhani T."/>
            <person name="Kalhor M.S."/>
            <person name="Jansen J."/>
            <person name="Van den Hoogen J."/>
            <person name="Gungor B."/>
            <person name="Hartog M."/>
            <person name="Hontelez J."/>
            <person name="Verver J."/>
            <person name="Yang W.-C."/>
            <person name="Schijlen E."/>
            <person name="Repin R."/>
            <person name="Schilthuizen M."/>
            <person name="Schranz E."/>
            <person name="Heidstra R."/>
            <person name="Miyata K."/>
            <person name="Fedorova E."/>
            <person name="Kohlen W."/>
            <person name="Bisseling T."/>
            <person name="Smit S."/>
            <person name="Geurts R."/>
        </authorList>
    </citation>
    <scope>NUCLEOTIDE SEQUENCE [LARGE SCALE GENOMIC DNA]</scope>
    <source>
        <strain evidence="2">cv. WU1-14</strain>
    </source>
</reference>
<dbReference type="EMBL" id="JXTB01000334">
    <property type="protein sequence ID" value="PON45316.1"/>
    <property type="molecule type" value="Genomic_DNA"/>
</dbReference>